<dbReference type="GO" id="GO:0004175">
    <property type="term" value="F:endopeptidase activity"/>
    <property type="evidence" value="ECO:0007669"/>
    <property type="project" value="UniProtKB-ARBA"/>
</dbReference>
<protein>
    <submittedName>
        <fullName evidence="3">Abortive infection protein</fullName>
    </submittedName>
</protein>
<reference evidence="4" key="1">
    <citation type="submission" date="2019-06" db="EMBL/GenBank/DDBJ databases">
        <title>Gordonia isolated from sludge of a wastewater treatment plant.</title>
        <authorList>
            <person name="Tamura T."/>
            <person name="Aoyama K."/>
            <person name="Kang Y."/>
            <person name="Saito S."/>
            <person name="Akiyama N."/>
            <person name="Yazawa K."/>
            <person name="Gonoi T."/>
            <person name="Mikami Y."/>
        </authorList>
    </citation>
    <scope>NUCLEOTIDE SEQUENCE [LARGE SCALE GENOMIC DNA]</scope>
    <source>
        <strain evidence="4">NBRC 107696</strain>
    </source>
</reference>
<dbReference type="EMBL" id="BJOV01000002">
    <property type="protein sequence ID" value="GEE00451.1"/>
    <property type="molecule type" value="Genomic_DNA"/>
</dbReference>
<evidence type="ECO:0000256" key="1">
    <source>
        <dbReference type="SAM" id="Phobius"/>
    </source>
</evidence>
<dbReference type="Pfam" id="PF02517">
    <property type="entry name" value="Rce1-like"/>
    <property type="match status" value="1"/>
</dbReference>
<feature type="transmembrane region" description="Helical" evidence="1">
    <location>
        <begin position="180"/>
        <end position="201"/>
    </location>
</feature>
<keyword evidence="1" id="KW-0812">Transmembrane</keyword>
<dbReference type="GO" id="GO:0080120">
    <property type="term" value="P:CAAX-box protein maturation"/>
    <property type="evidence" value="ECO:0007669"/>
    <property type="project" value="UniProtKB-ARBA"/>
</dbReference>
<feature type="transmembrane region" description="Helical" evidence="1">
    <location>
        <begin position="207"/>
        <end position="228"/>
    </location>
</feature>
<evidence type="ECO:0000313" key="4">
    <source>
        <dbReference type="Proteomes" id="UP000444960"/>
    </source>
</evidence>
<name>A0A7I9V5Y3_9ACTN</name>
<evidence type="ECO:0000313" key="3">
    <source>
        <dbReference type="EMBL" id="GEE00451.1"/>
    </source>
</evidence>
<proteinExistence type="predicted"/>
<gene>
    <name evidence="3" type="ORF">nbrc107696_08970</name>
</gene>
<dbReference type="OrthoDB" id="4453618at2"/>
<accession>A0A7I9V5Y3</accession>
<feature type="domain" description="CAAX prenyl protease 2/Lysostaphin resistance protein A-like" evidence="2">
    <location>
        <begin position="128"/>
        <end position="220"/>
    </location>
</feature>
<keyword evidence="4" id="KW-1185">Reference proteome</keyword>
<dbReference type="AlphaFoldDB" id="A0A7I9V5Y3"/>
<feature type="transmembrane region" description="Helical" evidence="1">
    <location>
        <begin position="128"/>
        <end position="153"/>
    </location>
</feature>
<sequence length="237" mass="24511">MAIVGVLTFGFSALSSVLSLVEAQLGPGISQTTVALNPAESSVMAIDVIRQVMRAVRLFAIGGLGAYLLWRGGLRLADVGLGRPSKRDVLPGVGLAAVIGVPGLALVAAASALGVSGQLAPAPAGSPWWRILLLCVIAAGNAVAEEVVVVAYFMTRLRQVGVGEVGTLVSSALLRGGYHLYQGIGGGVGNVVMGLVFGRWYQKTNRLWPLIVAHTVIDVIAFAGYSLLADRLGWLGL</sequence>
<organism evidence="3 4">
    <name type="scientific">Gordonia spumicola</name>
    <dbReference type="NCBI Taxonomy" id="589161"/>
    <lineage>
        <taxon>Bacteria</taxon>
        <taxon>Bacillati</taxon>
        <taxon>Actinomycetota</taxon>
        <taxon>Actinomycetes</taxon>
        <taxon>Mycobacteriales</taxon>
        <taxon>Gordoniaceae</taxon>
        <taxon>Gordonia</taxon>
    </lineage>
</organism>
<evidence type="ECO:0000259" key="2">
    <source>
        <dbReference type="Pfam" id="PF02517"/>
    </source>
</evidence>
<feature type="transmembrane region" description="Helical" evidence="1">
    <location>
        <begin position="52"/>
        <end position="70"/>
    </location>
</feature>
<dbReference type="Proteomes" id="UP000444960">
    <property type="component" value="Unassembled WGS sequence"/>
</dbReference>
<comment type="caution">
    <text evidence="3">The sequence shown here is derived from an EMBL/GenBank/DDBJ whole genome shotgun (WGS) entry which is preliminary data.</text>
</comment>
<feature type="transmembrane region" description="Helical" evidence="1">
    <location>
        <begin position="90"/>
        <end position="116"/>
    </location>
</feature>
<keyword evidence="1" id="KW-1133">Transmembrane helix</keyword>
<keyword evidence="1" id="KW-0472">Membrane</keyword>
<dbReference type="InterPro" id="IPR003675">
    <property type="entry name" value="Rce1/LyrA-like_dom"/>
</dbReference>